<dbReference type="OrthoDB" id="2013972at2759"/>
<dbReference type="Pfam" id="PF13489">
    <property type="entry name" value="Methyltransf_23"/>
    <property type="match status" value="1"/>
</dbReference>
<evidence type="ECO:0000256" key="2">
    <source>
        <dbReference type="SAM" id="MobiDB-lite"/>
    </source>
</evidence>
<name>N4U4C5_FUSC1</name>
<dbReference type="Proteomes" id="UP000016928">
    <property type="component" value="Unassembled WGS sequence"/>
</dbReference>
<dbReference type="PANTHER" id="PTHR43591">
    <property type="entry name" value="METHYLTRANSFERASE"/>
    <property type="match status" value="1"/>
</dbReference>
<dbReference type="STRING" id="1229664.N4U4C5"/>
<gene>
    <name evidence="3" type="ORF">FOC1_g10005570</name>
</gene>
<dbReference type="AlphaFoldDB" id="N4U4C5"/>
<dbReference type="HOGENOM" id="CLU_010595_0_0_1"/>
<reference evidence="4" key="1">
    <citation type="submission" date="2012-09" db="EMBL/GenBank/DDBJ databases">
        <title>Genome sequencing and comparative transcriptomics of race 1 and race 4 of banana pathogen: Fusarium oxysporum f. sp. cubense.</title>
        <authorList>
            <person name="Fang X."/>
            <person name="Huang J."/>
        </authorList>
    </citation>
    <scope>NUCLEOTIDE SEQUENCE [LARGE SCALE GENOMIC DNA]</scope>
    <source>
        <strain evidence="4">race 1</strain>
    </source>
</reference>
<comment type="similarity">
    <text evidence="1">Belongs to the methyltransferase superfamily. LaeA methyltransferase family.</text>
</comment>
<dbReference type="InterPro" id="IPR029063">
    <property type="entry name" value="SAM-dependent_MTases_sf"/>
</dbReference>
<organism evidence="3 4">
    <name type="scientific">Fusarium oxysporum f. sp. cubense (strain race 1)</name>
    <name type="common">Panama disease fungus</name>
    <dbReference type="NCBI Taxonomy" id="1229664"/>
    <lineage>
        <taxon>Eukaryota</taxon>
        <taxon>Fungi</taxon>
        <taxon>Dikarya</taxon>
        <taxon>Ascomycota</taxon>
        <taxon>Pezizomycotina</taxon>
        <taxon>Sordariomycetes</taxon>
        <taxon>Hypocreomycetidae</taxon>
        <taxon>Hypocreales</taxon>
        <taxon>Nectriaceae</taxon>
        <taxon>Fusarium</taxon>
        <taxon>Fusarium oxysporum species complex</taxon>
    </lineage>
</organism>
<dbReference type="SUPFAM" id="SSF53335">
    <property type="entry name" value="S-adenosyl-L-methionine-dependent methyltransferases"/>
    <property type="match status" value="1"/>
</dbReference>
<dbReference type="PANTHER" id="PTHR43591:SF10">
    <property type="entry name" value="ABC TRANSMEMBRANE TYPE-1 DOMAIN-CONTAINING PROTEIN-RELATED"/>
    <property type="match status" value="1"/>
</dbReference>
<accession>N4U4C5</accession>
<dbReference type="EMBL" id="KB730516">
    <property type="protein sequence ID" value="ENH64805.1"/>
    <property type="molecule type" value="Genomic_DNA"/>
</dbReference>
<dbReference type="VEuPathDB" id="FungiDB:FOC1_g10005570"/>
<evidence type="ECO:0000256" key="1">
    <source>
        <dbReference type="ARBA" id="ARBA00038158"/>
    </source>
</evidence>
<proteinExistence type="inferred from homology"/>
<feature type="region of interest" description="Disordered" evidence="2">
    <location>
        <begin position="1"/>
        <end position="33"/>
    </location>
</feature>
<feature type="compositionally biased region" description="Acidic residues" evidence="2">
    <location>
        <begin position="12"/>
        <end position="21"/>
    </location>
</feature>
<evidence type="ECO:0000313" key="4">
    <source>
        <dbReference type="Proteomes" id="UP000016928"/>
    </source>
</evidence>
<evidence type="ECO:0008006" key="5">
    <source>
        <dbReference type="Google" id="ProtNLM"/>
    </source>
</evidence>
<sequence length="387" mass="43725">MADLSDQNQDPEHDDAETDEGFDGHSDSDLDSALGSNVADSTYSLSSSIFEYRTLHGRTYHSDRGTAQYWASNDDQASQSLDIAHHFTLLLLEDKLHLAPLKPDIQRVLDIGTGTAIWAIDFADEHPHVEVVGTEISPIQPTWMPSNLQLASNDEQQNESMDIVDFADQFPGAKVVGTDISPIQPSWVPPNLEFHIDDCTQPWTFAPDSIDFVHMRYLFGSIKDWSALFKEAFRTCRPGGWVESHEASAMMESDDGTVTDTSAMHEWGRFFIEGGKKMGQPCTIIEDDLQQKCMREAGFEDIQVADYKIAIGGWPKDKKMREIGQYVLAALEQDFEGYVLYMASQLLGWSMQEVKVYCAQLRRELRSTANHPFFRYRAVYGRKLQTS</sequence>
<dbReference type="CDD" id="cd02440">
    <property type="entry name" value="AdoMet_MTases"/>
    <property type="match status" value="1"/>
</dbReference>
<dbReference type="Gene3D" id="3.40.50.150">
    <property type="entry name" value="Vaccinia Virus protein VP39"/>
    <property type="match status" value="2"/>
</dbReference>
<reference evidence="4" key="2">
    <citation type="journal article" date="2014" name="PLoS ONE">
        <title>Genome and Transcriptome Analysis of the Fungal Pathogen Fusarium oxysporum f. sp. cubense Causing Banana Vascular Wilt Disease.</title>
        <authorList>
            <person name="Guo L."/>
            <person name="Han L."/>
            <person name="Yang L."/>
            <person name="Zeng H."/>
            <person name="Fan D."/>
            <person name="Zhu Y."/>
            <person name="Feng Y."/>
            <person name="Wang G."/>
            <person name="Peng C."/>
            <person name="Jiang X."/>
            <person name="Zhou D."/>
            <person name="Ni P."/>
            <person name="Liang C."/>
            <person name="Liu L."/>
            <person name="Wang J."/>
            <person name="Mao C."/>
            <person name="Fang X."/>
            <person name="Peng M."/>
            <person name="Huang J."/>
        </authorList>
    </citation>
    <scope>NUCLEOTIDE SEQUENCE [LARGE SCALE GENOMIC DNA]</scope>
    <source>
        <strain evidence="4">race 1</strain>
    </source>
</reference>
<evidence type="ECO:0000313" key="3">
    <source>
        <dbReference type="EMBL" id="ENH64805.1"/>
    </source>
</evidence>
<dbReference type="OMA" id="TSAMHEW"/>
<protein>
    <recommendedName>
        <fullName evidence="5">Methyltransferase</fullName>
    </recommendedName>
</protein>
<dbReference type="GO" id="GO:0008168">
    <property type="term" value="F:methyltransferase activity"/>
    <property type="evidence" value="ECO:0007669"/>
    <property type="project" value="TreeGrafter"/>
</dbReference>